<dbReference type="Proteomes" id="UP001601976">
    <property type="component" value="Unassembled WGS sequence"/>
</dbReference>
<evidence type="ECO:0000313" key="2">
    <source>
        <dbReference type="EMBL" id="MFF3337834.1"/>
    </source>
</evidence>
<dbReference type="InterPro" id="IPR011990">
    <property type="entry name" value="TPR-like_helical_dom_sf"/>
</dbReference>
<evidence type="ECO:0000313" key="3">
    <source>
        <dbReference type="Proteomes" id="UP001601976"/>
    </source>
</evidence>
<dbReference type="Gene3D" id="1.25.40.10">
    <property type="entry name" value="Tetratricopeptide repeat domain"/>
    <property type="match status" value="1"/>
</dbReference>
<evidence type="ECO:0000259" key="1">
    <source>
        <dbReference type="PROSITE" id="PS50943"/>
    </source>
</evidence>
<dbReference type="InterPro" id="IPR001387">
    <property type="entry name" value="Cro/C1-type_HTH"/>
</dbReference>
<proteinExistence type="predicted"/>
<name>A0ABW6RB14_9ACTN</name>
<dbReference type="PROSITE" id="PS50943">
    <property type="entry name" value="HTH_CROC1"/>
    <property type="match status" value="1"/>
</dbReference>
<feature type="domain" description="HTH cro/C1-type" evidence="1">
    <location>
        <begin position="1"/>
        <end position="41"/>
    </location>
</feature>
<sequence length="424" mass="45319">MAHLTGLSQSFLSMLESGARRLTNIDKIIDFLTGLDTPADLAPLPLPMKSARRAREEPSNPLAGELDPSLPWTSSRMVAALNDAVGGGSVERRKFLTVSGFALTAFVHHWGAEEAEPLMRAGHGSRISNSLLEKLQGTTDELRIMDASAGSGTLTQMGRAHLELLKLIIKQSSYNEVTGRTLAAIVADTATQTGWFAFDSGQHDEAQRYFLAAVRAAKASGDIRLGAGALSYMAIHGYSTGAPQDAVTAARAAREKVKGISTPFLEAMLLTRQARGHAKLGERQATLAALGHAAELCAQGRSENDPSWLYWINEGEIHGQAGSSHLDLGDPQRAVDSLTRAREALNPTDLRTRGLILARAATALIRGGEAEAGVTTAHTAIDMAEQLNSARLTDHIHDVIDELSPVNHKSYARDLLERAAAMTG</sequence>
<reference evidence="2 3" key="1">
    <citation type="submission" date="2024-10" db="EMBL/GenBank/DDBJ databases">
        <title>The Natural Products Discovery Center: Release of the First 8490 Sequenced Strains for Exploring Actinobacteria Biosynthetic Diversity.</title>
        <authorList>
            <person name="Kalkreuter E."/>
            <person name="Kautsar S.A."/>
            <person name="Yang D."/>
            <person name="Bader C.D."/>
            <person name="Teijaro C.N."/>
            <person name="Fluegel L."/>
            <person name="Davis C.M."/>
            <person name="Simpson J.R."/>
            <person name="Lauterbach L."/>
            <person name="Steele A.D."/>
            <person name="Gui C."/>
            <person name="Meng S."/>
            <person name="Li G."/>
            <person name="Viehrig K."/>
            <person name="Ye F."/>
            <person name="Su P."/>
            <person name="Kiefer A.F."/>
            <person name="Nichols A."/>
            <person name="Cepeda A.J."/>
            <person name="Yan W."/>
            <person name="Fan B."/>
            <person name="Jiang Y."/>
            <person name="Adhikari A."/>
            <person name="Zheng C.-J."/>
            <person name="Schuster L."/>
            <person name="Cowan T.M."/>
            <person name="Smanski M.J."/>
            <person name="Chevrette M.G."/>
            <person name="De Carvalho L.P.S."/>
            <person name="Shen B."/>
        </authorList>
    </citation>
    <scope>NUCLEOTIDE SEQUENCE [LARGE SCALE GENOMIC DNA]</scope>
    <source>
        <strain evidence="2 3">NPDC003029</strain>
    </source>
</reference>
<gene>
    <name evidence="2" type="ORF">ACFYWW_03710</name>
</gene>
<organism evidence="2 3">
    <name type="scientific">Streptomyces flavidovirens</name>
    <dbReference type="NCBI Taxonomy" id="67298"/>
    <lineage>
        <taxon>Bacteria</taxon>
        <taxon>Bacillati</taxon>
        <taxon>Actinomycetota</taxon>
        <taxon>Actinomycetes</taxon>
        <taxon>Kitasatosporales</taxon>
        <taxon>Streptomycetaceae</taxon>
        <taxon>Streptomyces</taxon>
    </lineage>
</organism>
<comment type="caution">
    <text evidence="2">The sequence shown here is derived from an EMBL/GenBank/DDBJ whole genome shotgun (WGS) entry which is preliminary data.</text>
</comment>
<accession>A0ABW6RB14</accession>
<dbReference type="RefSeq" id="WP_387893706.1">
    <property type="nucleotide sequence ID" value="NZ_JBIAPK010000001.1"/>
</dbReference>
<dbReference type="EMBL" id="JBIAPK010000001">
    <property type="protein sequence ID" value="MFF3337834.1"/>
    <property type="molecule type" value="Genomic_DNA"/>
</dbReference>
<protein>
    <submittedName>
        <fullName evidence="2">XRE family transcriptional regulator</fullName>
    </submittedName>
</protein>
<keyword evidence="3" id="KW-1185">Reference proteome</keyword>
<dbReference type="SUPFAM" id="SSF48452">
    <property type="entry name" value="TPR-like"/>
    <property type="match status" value="1"/>
</dbReference>